<feature type="domain" description="HTH LytTR-type" evidence="3">
    <location>
        <begin position="142"/>
        <end position="243"/>
    </location>
</feature>
<comment type="caution">
    <text evidence="4">The sequence shown here is derived from an EMBL/GenBank/DDBJ whole genome shotgun (WGS) entry which is preliminary data.</text>
</comment>
<evidence type="ECO:0000259" key="3">
    <source>
        <dbReference type="PROSITE" id="PS50930"/>
    </source>
</evidence>
<dbReference type="InterPro" id="IPR011006">
    <property type="entry name" value="CheY-like_superfamily"/>
</dbReference>
<feature type="domain" description="Response regulatory" evidence="2">
    <location>
        <begin position="3"/>
        <end position="117"/>
    </location>
</feature>
<dbReference type="EMBL" id="JAKZGS010000013">
    <property type="protein sequence ID" value="MCH7399208.1"/>
    <property type="molecule type" value="Genomic_DNA"/>
</dbReference>
<dbReference type="PROSITE" id="PS50930">
    <property type="entry name" value="HTH_LYTTR"/>
    <property type="match status" value="1"/>
</dbReference>
<organism evidence="4 5">
    <name type="scientific">Belliella calami</name>
    <dbReference type="NCBI Taxonomy" id="2923436"/>
    <lineage>
        <taxon>Bacteria</taxon>
        <taxon>Pseudomonadati</taxon>
        <taxon>Bacteroidota</taxon>
        <taxon>Cytophagia</taxon>
        <taxon>Cytophagales</taxon>
        <taxon>Cyclobacteriaceae</taxon>
        <taxon>Belliella</taxon>
    </lineage>
</organism>
<keyword evidence="1" id="KW-0597">Phosphoprotein</keyword>
<evidence type="ECO:0000259" key="2">
    <source>
        <dbReference type="PROSITE" id="PS50110"/>
    </source>
</evidence>
<dbReference type="SUPFAM" id="SSF52172">
    <property type="entry name" value="CheY-like"/>
    <property type="match status" value="1"/>
</dbReference>
<dbReference type="PANTHER" id="PTHR37299">
    <property type="entry name" value="TRANSCRIPTIONAL REGULATOR-RELATED"/>
    <property type="match status" value="1"/>
</dbReference>
<reference evidence="4" key="1">
    <citation type="submission" date="2022-03" db="EMBL/GenBank/DDBJ databases">
        <title>De novo assembled genomes of Belliella spp. (Cyclobacteriaceae) strains.</title>
        <authorList>
            <person name="Szabo A."/>
            <person name="Korponai K."/>
            <person name="Felfoldi T."/>
        </authorList>
    </citation>
    <scope>NUCLEOTIDE SEQUENCE</scope>
    <source>
        <strain evidence="4">DSM 107340</strain>
    </source>
</reference>
<dbReference type="RefSeq" id="WP_241275710.1">
    <property type="nucleotide sequence ID" value="NZ_JAKZGS010000013.1"/>
</dbReference>
<keyword evidence="5" id="KW-1185">Reference proteome</keyword>
<dbReference type="Gene3D" id="3.40.50.2300">
    <property type="match status" value="1"/>
</dbReference>
<dbReference type="PANTHER" id="PTHR37299:SF1">
    <property type="entry name" value="STAGE 0 SPORULATION PROTEIN A HOMOLOG"/>
    <property type="match status" value="1"/>
</dbReference>
<accession>A0ABS9URR6</accession>
<dbReference type="InterPro" id="IPR007492">
    <property type="entry name" value="LytTR_DNA-bd_dom"/>
</dbReference>
<dbReference type="PROSITE" id="PS50110">
    <property type="entry name" value="RESPONSE_REGULATORY"/>
    <property type="match status" value="1"/>
</dbReference>
<dbReference type="SMART" id="SM00850">
    <property type="entry name" value="LytTR"/>
    <property type="match status" value="1"/>
</dbReference>
<dbReference type="Proteomes" id="UP001165488">
    <property type="component" value="Unassembled WGS sequence"/>
</dbReference>
<feature type="modified residue" description="4-aspartylphosphate" evidence="1">
    <location>
        <position position="56"/>
    </location>
</feature>
<sequence length="243" mass="28330">MYKVIIVDDELHAQEILSESIKKFFPGKFEIVAKCFSADDAFVEIQKYDPDLVFLDIQMPQKNGFELLEELIDVDFSVIFSTAYEDHMKRAFKHQPVDYLLKPIDPDEFKKTLLNFQKKQKPKSSIGKKVSEVPSFLNRGIIKLTSQKSDRIVNKNDIVYFEANGSYTNVVINDSKKFISSKNLKKYECFLEDQSFLKVSQSHIVNINFIEEFDKSDSMLRLKNKEFISVSTRFKSKLLKSFE</sequence>
<protein>
    <submittedName>
        <fullName evidence="4">LytTR family DNA-binding domain-containing protein</fullName>
    </submittedName>
</protein>
<dbReference type="SMART" id="SM00448">
    <property type="entry name" value="REC"/>
    <property type="match status" value="1"/>
</dbReference>
<dbReference type="Pfam" id="PF00072">
    <property type="entry name" value="Response_reg"/>
    <property type="match status" value="1"/>
</dbReference>
<dbReference type="Gene3D" id="2.40.50.1020">
    <property type="entry name" value="LytTr DNA-binding domain"/>
    <property type="match status" value="1"/>
</dbReference>
<keyword evidence="4" id="KW-0238">DNA-binding</keyword>
<name>A0ABS9URR6_9BACT</name>
<evidence type="ECO:0000313" key="5">
    <source>
        <dbReference type="Proteomes" id="UP001165488"/>
    </source>
</evidence>
<dbReference type="Pfam" id="PF04397">
    <property type="entry name" value="LytTR"/>
    <property type="match status" value="1"/>
</dbReference>
<dbReference type="InterPro" id="IPR001789">
    <property type="entry name" value="Sig_transdc_resp-reg_receiver"/>
</dbReference>
<dbReference type="InterPro" id="IPR046947">
    <property type="entry name" value="LytR-like"/>
</dbReference>
<gene>
    <name evidence="4" type="ORF">MM236_14480</name>
</gene>
<evidence type="ECO:0000313" key="4">
    <source>
        <dbReference type="EMBL" id="MCH7399208.1"/>
    </source>
</evidence>
<evidence type="ECO:0000256" key="1">
    <source>
        <dbReference type="PROSITE-ProRule" id="PRU00169"/>
    </source>
</evidence>
<dbReference type="GO" id="GO:0003677">
    <property type="term" value="F:DNA binding"/>
    <property type="evidence" value="ECO:0007669"/>
    <property type="project" value="UniProtKB-KW"/>
</dbReference>
<proteinExistence type="predicted"/>